<evidence type="ECO:0000256" key="5">
    <source>
        <dbReference type="ARBA" id="ARBA00022840"/>
    </source>
</evidence>
<dbReference type="InterPro" id="IPR049328">
    <property type="entry name" value="TM_ErbB1"/>
</dbReference>
<comment type="caution">
    <text evidence="11">The sequence shown here is derived from an EMBL/GenBank/DDBJ whole genome shotgun (WGS) entry which is preliminary data.</text>
</comment>
<gene>
    <name evidence="11" type="ORF">G6011_05655</name>
</gene>
<evidence type="ECO:0000256" key="2">
    <source>
        <dbReference type="ARBA" id="ARBA00022553"/>
    </source>
</evidence>
<dbReference type="GO" id="GO:0071944">
    <property type="term" value="C:cell periphery"/>
    <property type="evidence" value="ECO:0007669"/>
    <property type="project" value="UniProtKB-ARBA"/>
</dbReference>
<feature type="compositionally biased region" description="Polar residues" evidence="8">
    <location>
        <begin position="101"/>
        <end position="124"/>
    </location>
</feature>
<dbReference type="InterPro" id="IPR051694">
    <property type="entry name" value="Immunoregulatory_rcpt-like"/>
</dbReference>
<keyword evidence="12" id="KW-1185">Reference proteome</keyword>
<organism evidence="11 12">
    <name type="scientific">Alternaria panax</name>
    <dbReference type="NCBI Taxonomy" id="48097"/>
    <lineage>
        <taxon>Eukaryota</taxon>
        <taxon>Fungi</taxon>
        <taxon>Dikarya</taxon>
        <taxon>Ascomycota</taxon>
        <taxon>Pezizomycotina</taxon>
        <taxon>Dothideomycetes</taxon>
        <taxon>Pleosporomycetidae</taxon>
        <taxon>Pleosporales</taxon>
        <taxon>Pleosporineae</taxon>
        <taxon>Pleosporaceae</taxon>
        <taxon>Alternaria</taxon>
        <taxon>Alternaria sect. Panax</taxon>
    </lineage>
</organism>
<dbReference type="AlphaFoldDB" id="A0AAD4I938"/>
<feature type="region of interest" description="Disordered" evidence="8">
    <location>
        <begin position="79"/>
        <end position="216"/>
    </location>
</feature>
<accession>A0AAD4I938</accession>
<keyword evidence="7 9" id="KW-0472">Membrane</keyword>
<keyword evidence="2" id="KW-0597">Phosphoprotein</keyword>
<feature type="domain" description="Epidermal growth factor receptor-like transmembrane-juxtamembrane segment" evidence="10">
    <location>
        <begin position="31"/>
        <end position="60"/>
    </location>
</feature>
<keyword evidence="3 9" id="KW-0812">Transmembrane</keyword>
<evidence type="ECO:0000259" key="10">
    <source>
        <dbReference type="Pfam" id="PF21314"/>
    </source>
</evidence>
<feature type="transmembrane region" description="Helical" evidence="9">
    <location>
        <begin position="30"/>
        <end position="53"/>
    </location>
</feature>
<evidence type="ECO:0000256" key="4">
    <source>
        <dbReference type="ARBA" id="ARBA00022741"/>
    </source>
</evidence>
<dbReference type="PANTHER" id="PTHR15549:SF27">
    <property type="entry name" value="CHITIN-BINDING TYPE-1 DOMAIN-CONTAINING PROTEIN"/>
    <property type="match status" value="1"/>
</dbReference>
<proteinExistence type="predicted"/>
<dbReference type="Proteomes" id="UP001199106">
    <property type="component" value="Unassembled WGS sequence"/>
</dbReference>
<evidence type="ECO:0000256" key="1">
    <source>
        <dbReference type="ARBA" id="ARBA00004167"/>
    </source>
</evidence>
<protein>
    <recommendedName>
        <fullName evidence="10">Epidermal growth factor receptor-like transmembrane-juxtamembrane segment domain-containing protein</fullName>
    </recommendedName>
</protein>
<dbReference type="Pfam" id="PF21314">
    <property type="entry name" value="TM_ErbB1"/>
    <property type="match status" value="1"/>
</dbReference>
<dbReference type="EMBL" id="JAANER010000007">
    <property type="protein sequence ID" value="KAG9187784.1"/>
    <property type="molecule type" value="Genomic_DNA"/>
</dbReference>
<evidence type="ECO:0000313" key="12">
    <source>
        <dbReference type="Proteomes" id="UP001199106"/>
    </source>
</evidence>
<keyword evidence="5" id="KW-0067">ATP-binding</keyword>
<keyword evidence="4" id="KW-0547">Nucleotide-binding</keyword>
<dbReference type="Gene3D" id="1.20.5.510">
    <property type="entry name" value="Single helix bin"/>
    <property type="match status" value="1"/>
</dbReference>
<evidence type="ECO:0000256" key="6">
    <source>
        <dbReference type="ARBA" id="ARBA00022989"/>
    </source>
</evidence>
<dbReference type="PANTHER" id="PTHR15549">
    <property type="entry name" value="PAIRED IMMUNOGLOBULIN-LIKE TYPE 2 RECEPTOR"/>
    <property type="match status" value="1"/>
</dbReference>
<name>A0AAD4I938_9PLEO</name>
<evidence type="ECO:0000256" key="7">
    <source>
        <dbReference type="ARBA" id="ARBA00023136"/>
    </source>
</evidence>
<evidence type="ECO:0000313" key="11">
    <source>
        <dbReference type="EMBL" id="KAG9187784.1"/>
    </source>
</evidence>
<evidence type="ECO:0000256" key="3">
    <source>
        <dbReference type="ARBA" id="ARBA00022692"/>
    </source>
</evidence>
<keyword evidence="6 9" id="KW-1133">Transmembrane helix</keyword>
<sequence length="216" mass="22765">MDRPEQFRVYASGVASATSTPGETKSNTGAIVGGVVGGVVGLAIIGLTIFFVLRKRRNQKPAEGETGAAAAMVPMMNNEKHNHNRHSSHFDGQSPPPTYSAPIQGSYQDNSPTKGHQSYSQYASHASEPQELPAEVSSSNTHRYSELPAGASDGIDTRRFSELPANATGPAPPSELESPQVSPRPLQAGFSNDMAKRASRGPGLGVTPEEGPSQRT</sequence>
<reference evidence="11" key="1">
    <citation type="submission" date="2021-07" db="EMBL/GenBank/DDBJ databases">
        <title>Genome Resource of American Ginseng Black Spot Pathogen Alternaria panax.</title>
        <authorList>
            <person name="Qiu C."/>
            <person name="Wang W."/>
            <person name="Liu Z."/>
        </authorList>
    </citation>
    <scope>NUCLEOTIDE SEQUENCE</scope>
    <source>
        <strain evidence="11">BNCC115425</strain>
    </source>
</reference>
<dbReference type="GO" id="GO:0016020">
    <property type="term" value="C:membrane"/>
    <property type="evidence" value="ECO:0007669"/>
    <property type="project" value="UniProtKB-SubCell"/>
</dbReference>
<comment type="subcellular location">
    <subcellularLocation>
        <location evidence="1">Membrane</location>
        <topology evidence="1">Single-pass membrane protein</topology>
    </subcellularLocation>
</comment>
<evidence type="ECO:0000256" key="9">
    <source>
        <dbReference type="SAM" id="Phobius"/>
    </source>
</evidence>
<evidence type="ECO:0000256" key="8">
    <source>
        <dbReference type="SAM" id="MobiDB-lite"/>
    </source>
</evidence>
<dbReference type="GO" id="GO:0005524">
    <property type="term" value="F:ATP binding"/>
    <property type="evidence" value="ECO:0007669"/>
    <property type="project" value="UniProtKB-KW"/>
</dbReference>